<dbReference type="EMBL" id="JAWDGP010005730">
    <property type="protein sequence ID" value="KAK3752953.1"/>
    <property type="molecule type" value="Genomic_DNA"/>
</dbReference>
<dbReference type="Proteomes" id="UP001283361">
    <property type="component" value="Unassembled WGS sequence"/>
</dbReference>
<keyword evidence="2" id="KW-1185">Reference proteome</keyword>
<protein>
    <submittedName>
        <fullName evidence="1">Uncharacterized protein</fullName>
    </submittedName>
</protein>
<sequence length="105" mass="11858">MWAQKLMFPDLVGISTAILLDNDLVESAPHRSPASRMSSVSNKQDLERRVVAATDLETSLKTLRGNYMTTTVELVIDIQINRSFRAEDTKIQLYQSTMLSIERKG</sequence>
<organism evidence="1 2">
    <name type="scientific">Elysia crispata</name>
    <name type="common">lettuce slug</name>
    <dbReference type="NCBI Taxonomy" id="231223"/>
    <lineage>
        <taxon>Eukaryota</taxon>
        <taxon>Metazoa</taxon>
        <taxon>Spiralia</taxon>
        <taxon>Lophotrochozoa</taxon>
        <taxon>Mollusca</taxon>
        <taxon>Gastropoda</taxon>
        <taxon>Heterobranchia</taxon>
        <taxon>Euthyneura</taxon>
        <taxon>Panpulmonata</taxon>
        <taxon>Sacoglossa</taxon>
        <taxon>Placobranchoidea</taxon>
        <taxon>Plakobranchidae</taxon>
        <taxon>Elysia</taxon>
    </lineage>
</organism>
<reference evidence="1" key="1">
    <citation type="journal article" date="2023" name="G3 (Bethesda)">
        <title>A reference genome for the long-term kleptoplast-retaining sea slug Elysia crispata morphotype clarki.</title>
        <authorList>
            <person name="Eastman K.E."/>
            <person name="Pendleton A.L."/>
            <person name="Shaikh M.A."/>
            <person name="Suttiyut T."/>
            <person name="Ogas R."/>
            <person name="Tomko P."/>
            <person name="Gavelis G."/>
            <person name="Widhalm J.R."/>
            <person name="Wisecaver J.H."/>
        </authorList>
    </citation>
    <scope>NUCLEOTIDE SEQUENCE</scope>
    <source>
        <strain evidence="1">ECLA1</strain>
    </source>
</reference>
<evidence type="ECO:0000313" key="1">
    <source>
        <dbReference type="EMBL" id="KAK3752953.1"/>
    </source>
</evidence>
<dbReference type="AlphaFoldDB" id="A0AAE0YNW1"/>
<proteinExistence type="predicted"/>
<gene>
    <name evidence="1" type="ORF">RRG08_021197</name>
</gene>
<accession>A0AAE0YNW1</accession>
<evidence type="ECO:0000313" key="2">
    <source>
        <dbReference type="Proteomes" id="UP001283361"/>
    </source>
</evidence>
<name>A0AAE0YNW1_9GAST</name>
<comment type="caution">
    <text evidence="1">The sequence shown here is derived from an EMBL/GenBank/DDBJ whole genome shotgun (WGS) entry which is preliminary data.</text>
</comment>